<dbReference type="EMBL" id="GL377583">
    <property type="protein sequence ID" value="EFJ26881.1"/>
    <property type="molecule type" value="Genomic_DNA"/>
</dbReference>
<evidence type="ECO:0000313" key="2">
    <source>
        <dbReference type="Proteomes" id="UP000001514"/>
    </source>
</evidence>
<sequence length="385" mass="44412">MEKIKKMIQDRCDELCRKIINPLPIPGLAPAQVGTRPPRVFDYICRPSFEEKMVEHLRKPVFVAVNVPGLRIICICNAESPRVPQVRAALEFSFSDALEQIGRIDSPADLDKFLKSREERILLFLDGGEHYDFAHKDGSPRTQDDGRQILAIKTWLDVFQDNATFRCILPYWPGAEECLYTAFNFLCIISFYVCRALQEECATYLKSCSILGPMLDKRPLRRKIVNYLAERHPMSLCLLERYCHKYLALDQKFLSIRTLMMRRPGIKVAALFTRKKPDLIEGFILPGGPCSSFLHSLSLQTRLRQKQTRAYRSHHIQLYVRQLLDEENTTWPQVGNICEGIVAETIRDGGFTFQGTKYQADRLEILDGKPKLINPNDLRKDEKVF</sequence>
<name>D8RLB0_SELML</name>
<dbReference type="Gramene" id="EFJ26881">
    <property type="protein sequence ID" value="EFJ26881"/>
    <property type="gene ID" value="SELMODRAFT_412734"/>
</dbReference>
<dbReference type="AlphaFoldDB" id="D8RLB0"/>
<dbReference type="InParanoid" id="D8RLB0"/>
<reference evidence="1 2" key="1">
    <citation type="journal article" date="2011" name="Science">
        <title>The Selaginella genome identifies genetic changes associated with the evolution of vascular plants.</title>
        <authorList>
            <person name="Banks J.A."/>
            <person name="Nishiyama T."/>
            <person name="Hasebe M."/>
            <person name="Bowman J.L."/>
            <person name="Gribskov M."/>
            <person name="dePamphilis C."/>
            <person name="Albert V.A."/>
            <person name="Aono N."/>
            <person name="Aoyama T."/>
            <person name="Ambrose B.A."/>
            <person name="Ashton N.W."/>
            <person name="Axtell M.J."/>
            <person name="Barker E."/>
            <person name="Barker M.S."/>
            <person name="Bennetzen J.L."/>
            <person name="Bonawitz N.D."/>
            <person name="Chapple C."/>
            <person name="Cheng C."/>
            <person name="Correa L.G."/>
            <person name="Dacre M."/>
            <person name="DeBarry J."/>
            <person name="Dreyer I."/>
            <person name="Elias M."/>
            <person name="Engstrom E.M."/>
            <person name="Estelle M."/>
            <person name="Feng L."/>
            <person name="Finet C."/>
            <person name="Floyd S.K."/>
            <person name="Frommer W.B."/>
            <person name="Fujita T."/>
            <person name="Gramzow L."/>
            <person name="Gutensohn M."/>
            <person name="Harholt J."/>
            <person name="Hattori M."/>
            <person name="Heyl A."/>
            <person name="Hirai T."/>
            <person name="Hiwatashi Y."/>
            <person name="Ishikawa M."/>
            <person name="Iwata M."/>
            <person name="Karol K.G."/>
            <person name="Koehler B."/>
            <person name="Kolukisaoglu U."/>
            <person name="Kubo M."/>
            <person name="Kurata T."/>
            <person name="Lalonde S."/>
            <person name="Li K."/>
            <person name="Li Y."/>
            <person name="Litt A."/>
            <person name="Lyons E."/>
            <person name="Manning G."/>
            <person name="Maruyama T."/>
            <person name="Michael T.P."/>
            <person name="Mikami K."/>
            <person name="Miyazaki S."/>
            <person name="Morinaga S."/>
            <person name="Murata T."/>
            <person name="Mueller-Roeber B."/>
            <person name="Nelson D.R."/>
            <person name="Obara M."/>
            <person name="Oguri Y."/>
            <person name="Olmstead R.G."/>
            <person name="Onodera N."/>
            <person name="Petersen B.L."/>
            <person name="Pils B."/>
            <person name="Prigge M."/>
            <person name="Rensing S.A."/>
            <person name="Riano-Pachon D.M."/>
            <person name="Roberts A.W."/>
            <person name="Sato Y."/>
            <person name="Scheller H.V."/>
            <person name="Schulz B."/>
            <person name="Schulz C."/>
            <person name="Shakirov E.V."/>
            <person name="Shibagaki N."/>
            <person name="Shinohara N."/>
            <person name="Shippen D.E."/>
            <person name="Soerensen I."/>
            <person name="Sotooka R."/>
            <person name="Sugimoto N."/>
            <person name="Sugita M."/>
            <person name="Sumikawa N."/>
            <person name="Tanurdzic M."/>
            <person name="Theissen G."/>
            <person name="Ulvskov P."/>
            <person name="Wakazuki S."/>
            <person name="Weng J.K."/>
            <person name="Willats W.W."/>
            <person name="Wipf D."/>
            <person name="Wolf P.G."/>
            <person name="Yang L."/>
            <person name="Zimmer A.D."/>
            <person name="Zhu Q."/>
            <person name="Mitros T."/>
            <person name="Hellsten U."/>
            <person name="Loque D."/>
            <person name="Otillar R."/>
            <person name="Salamov A."/>
            <person name="Schmutz J."/>
            <person name="Shapiro H."/>
            <person name="Lindquist E."/>
            <person name="Lucas S."/>
            <person name="Rokhsar D."/>
            <person name="Grigoriev I.V."/>
        </authorList>
    </citation>
    <scope>NUCLEOTIDE SEQUENCE [LARGE SCALE GENOMIC DNA]</scope>
</reference>
<gene>
    <name evidence="1" type="ORF">SELMODRAFT_412734</name>
</gene>
<keyword evidence="2" id="KW-1185">Reference proteome</keyword>
<dbReference type="HOGENOM" id="CLU_718445_0_0_1"/>
<dbReference type="KEGG" id="smo:SELMODRAFT_412734"/>
<dbReference type="Proteomes" id="UP000001514">
    <property type="component" value="Unassembled WGS sequence"/>
</dbReference>
<protein>
    <submittedName>
        <fullName evidence="1">Uncharacterized protein</fullName>
    </submittedName>
</protein>
<proteinExistence type="predicted"/>
<accession>D8RLB0</accession>
<organism evidence="2">
    <name type="scientific">Selaginella moellendorffii</name>
    <name type="common">Spikemoss</name>
    <dbReference type="NCBI Taxonomy" id="88036"/>
    <lineage>
        <taxon>Eukaryota</taxon>
        <taxon>Viridiplantae</taxon>
        <taxon>Streptophyta</taxon>
        <taxon>Embryophyta</taxon>
        <taxon>Tracheophyta</taxon>
        <taxon>Lycopodiopsida</taxon>
        <taxon>Selaginellales</taxon>
        <taxon>Selaginellaceae</taxon>
        <taxon>Selaginella</taxon>
    </lineage>
</organism>
<evidence type="ECO:0000313" key="1">
    <source>
        <dbReference type="EMBL" id="EFJ26881.1"/>
    </source>
</evidence>